<keyword evidence="3" id="KW-1185">Reference proteome</keyword>
<dbReference type="EMBL" id="WHWC01000002">
    <property type="protein sequence ID" value="KAG8387300.1"/>
    <property type="molecule type" value="Genomic_DNA"/>
</dbReference>
<feature type="compositionally biased region" description="Polar residues" evidence="1">
    <location>
        <begin position="15"/>
        <end position="28"/>
    </location>
</feature>
<evidence type="ECO:0000313" key="3">
    <source>
        <dbReference type="Proteomes" id="UP000826271"/>
    </source>
</evidence>
<evidence type="ECO:0000256" key="1">
    <source>
        <dbReference type="SAM" id="MobiDB-lite"/>
    </source>
</evidence>
<dbReference type="AlphaFoldDB" id="A0AAV6Y7M2"/>
<accession>A0AAV6Y7M2</accession>
<proteinExistence type="predicted"/>
<organism evidence="2 3">
    <name type="scientific">Buddleja alternifolia</name>
    <dbReference type="NCBI Taxonomy" id="168488"/>
    <lineage>
        <taxon>Eukaryota</taxon>
        <taxon>Viridiplantae</taxon>
        <taxon>Streptophyta</taxon>
        <taxon>Embryophyta</taxon>
        <taxon>Tracheophyta</taxon>
        <taxon>Spermatophyta</taxon>
        <taxon>Magnoliopsida</taxon>
        <taxon>eudicotyledons</taxon>
        <taxon>Gunneridae</taxon>
        <taxon>Pentapetalae</taxon>
        <taxon>asterids</taxon>
        <taxon>lamiids</taxon>
        <taxon>Lamiales</taxon>
        <taxon>Scrophulariaceae</taxon>
        <taxon>Buddlejeae</taxon>
        <taxon>Buddleja</taxon>
    </lineage>
</organism>
<sequence length="73" mass="8412">MQNQQKPTQGVVRNAQASGSGLTTNQTGKQRKRKQSKQQSSPNKQQDPAKTGQPQYIPQYWDSIRKRFVRVQR</sequence>
<comment type="caution">
    <text evidence="2">The sequence shown here is derived from an EMBL/GenBank/DDBJ whole genome shotgun (WGS) entry which is preliminary data.</text>
</comment>
<feature type="region of interest" description="Disordered" evidence="1">
    <location>
        <begin position="1"/>
        <end position="62"/>
    </location>
</feature>
<feature type="compositionally biased region" description="Low complexity" evidence="1">
    <location>
        <begin position="37"/>
        <end position="46"/>
    </location>
</feature>
<reference evidence="2" key="1">
    <citation type="submission" date="2019-10" db="EMBL/GenBank/DDBJ databases">
        <authorList>
            <person name="Zhang R."/>
            <person name="Pan Y."/>
            <person name="Wang J."/>
            <person name="Ma R."/>
            <person name="Yu S."/>
        </authorList>
    </citation>
    <scope>NUCLEOTIDE SEQUENCE</scope>
    <source>
        <strain evidence="2">LA-IB0</strain>
        <tissue evidence="2">Leaf</tissue>
    </source>
</reference>
<protein>
    <submittedName>
        <fullName evidence="2">Uncharacterized protein</fullName>
    </submittedName>
</protein>
<evidence type="ECO:0000313" key="2">
    <source>
        <dbReference type="EMBL" id="KAG8387300.1"/>
    </source>
</evidence>
<dbReference type="Proteomes" id="UP000826271">
    <property type="component" value="Unassembled WGS sequence"/>
</dbReference>
<name>A0AAV6Y7M2_9LAMI</name>
<gene>
    <name evidence="2" type="ORF">BUALT_Bualt02G0007000</name>
</gene>